<feature type="region of interest" description="Disordered" evidence="1">
    <location>
        <begin position="1"/>
        <end position="22"/>
    </location>
</feature>
<accession>A0A127A1Y4</accession>
<dbReference type="KEGG" id="satk:SA2016_2457"/>
<feature type="region of interest" description="Disordered" evidence="1">
    <location>
        <begin position="55"/>
        <end position="96"/>
    </location>
</feature>
<dbReference type="STRING" id="37927.SA2016_2457"/>
<evidence type="ECO:0000313" key="3">
    <source>
        <dbReference type="Proteomes" id="UP000070134"/>
    </source>
</evidence>
<organism evidence="2 3">
    <name type="scientific">Sinomonas atrocyanea</name>
    <dbReference type="NCBI Taxonomy" id="37927"/>
    <lineage>
        <taxon>Bacteria</taxon>
        <taxon>Bacillati</taxon>
        <taxon>Actinomycetota</taxon>
        <taxon>Actinomycetes</taxon>
        <taxon>Micrococcales</taxon>
        <taxon>Micrococcaceae</taxon>
        <taxon>Sinomonas</taxon>
    </lineage>
</organism>
<sequence>MVAASSTEPPRTPQHHARAARGRSAVRAAAALALALAVAGCGAGSAAPTWTPVPSAGTASAAPGGPSAGASSSGAPTASGSASGGTPSPGATSATWKTYTDPAKKVRFDLPADWIVQSTDPAAGAAPGSLHIEVKKADGTFVAALQTGLPVPTSAPCDPAQARPYSVLNSVPVTVPFADGPSVITPRFVFRVIQGYKYFGSFGLTALATSAQDGKACRLLNIVPGPAGIGGYSFADSVEVVPPSPQAQVAPLSSFDTLAQASAYVRDSGDFADAQRMIMSLAFTQN</sequence>
<dbReference type="AlphaFoldDB" id="A0A127A1Y4"/>
<gene>
    <name evidence="2" type="ORF">SA2016_2457</name>
</gene>
<evidence type="ECO:0000313" key="2">
    <source>
        <dbReference type="EMBL" id="AMM33126.1"/>
    </source>
</evidence>
<evidence type="ECO:0000256" key="1">
    <source>
        <dbReference type="SAM" id="MobiDB-lite"/>
    </source>
</evidence>
<name>A0A127A1Y4_9MICC</name>
<feature type="compositionally biased region" description="Low complexity" evidence="1">
    <location>
        <begin position="55"/>
        <end position="95"/>
    </location>
</feature>
<dbReference type="EMBL" id="CP014518">
    <property type="protein sequence ID" value="AMM33126.1"/>
    <property type="molecule type" value="Genomic_DNA"/>
</dbReference>
<proteinExistence type="predicted"/>
<protein>
    <submittedName>
        <fullName evidence="2">Uncharacterized protein</fullName>
    </submittedName>
</protein>
<dbReference type="Proteomes" id="UP000070134">
    <property type="component" value="Chromosome"/>
</dbReference>
<reference evidence="2 3" key="1">
    <citation type="submission" date="2016-02" db="EMBL/GenBank/DDBJ databases">
        <title>Complete genome of Sinomonas atrocyanea KCTC 3377.</title>
        <authorList>
            <person name="Kim K.M."/>
        </authorList>
    </citation>
    <scope>NUCLEOTIDE SEQUENCE [LARGE SCALE GENOMIC DNA]</scope>
    <source>
        <strain evidence="2 3">KCTC 3377</strain>
    </source>
</reference>
<keyword evidence="3" id="KW-1185">Reference proteome</keyword>
<dbReference type="RefSeq" id="WP_084249482.1">
    <property type="nucleotide sequence ID" value="NZ_BJMO01000060.1"/>
</dbReference>